<evidence type="ECO:0000313" key="2">
    <source>
        <dbReference type="Proteomes" id="UP000429607"/>
    </source>
</evidence>
<accession>A0A6A3KS24</accession>
<dbReference type="CDD" id="cd09272">
    <property type="entry name" value="RNase_HI_RT_Ty1"/>
    <property type="match status" value="1"/>
</dbReference>
<reference evidence="1 2" key="1">
    <citation type="submission" date="2018-09" db="EMBL/GenBank/DDBJ databases">
        <title>Genomic investigation of the strawberry pathogen Phytophthora fragariae indicates pathogenicity is determined by transcriptional variation in three key races.</title>
        <authorList>
            <person name="Adams T.M."/>
            <person name="Armitage A.D."/>
            <person name="Sobczyk M.K."/>
            <person name="Bates H.J."/>
            <person name="Dunwell J.M."/>
            <person name="Nellist C.F."/>
            <person name="Harrison R.J."/>
        </authorList>
    </citation>
    <scope>NUCLEOTIDE SEQUENCE [LARGE SCALE GENOMIC DNA]</scope>
    <source>
        <strain evidence="1 2">SCRP249</strain>
    </source>
</reference>
<dbReference type="PANTHER" id="PTHR11439:SF440">
    <property type="entry name" value="INTEGRASE CATALYTIC DOMAIN-CONTAINING PROTEIN"/>
    <property type="match status" value="1"/>
</dbReference>
<dbReference type="AlphaFoldDB" id="A0A6A3KS24"/>
<organism evidence="1 2">
    <name type="scientific">Phytophthora rubi</name>
    <dbReference type="NCBI Taxonomy" id="129364"/>
    <lineage>
        <taxon>Eukaryota</taxon>
        <taxon>Sar</taxon>
        <taxon>Stramenopiles</taxon>
        <taxon>Oomycota</taxon>
        <taxon>Peronosporomycetes</taxon>
        <taxon>Peronosporales</taxon>
        <taxon>Peronosporaceae</taxon>
        <taxon>Phytophthora</taxon>
    </lineage>
</organism>
<dbReference type="Proteomes" id="UP000429607">
    <property type="component" value="Unassembled WGS sequence"/>
</dbReference>
<proteinExistence type="predicted"/>
<evidence type="ECO:0000313" key="1">
    <source>
        <dbReference type="EMBL" id="KAE9010296.1"/>
    </source>
</evidence>
<protein>
    <submittedName>
        <fullName evidence="1">Uncharacterized protein</fullName>
    </submittedName>
</protein>
<sequence>MRSKLKDKWLATMAEELRALEDNGVWRVRLVACDNEQEFGVDYSVTFSAVIEMSSVKRIFVLARKWRVPATHGDVPNAFVKAEKEAELDIFLRLPRGMVIPKDVRRRLGVTNNSELMLELMKTLHRKAVLVVIGVYVDDLLVTRVQQHAVDTFFGGLTEISIKDLGPASKFLDMRAAYNEDEGYEFDQELAIEEMLREHGIESAHSVRTPIGTEANEINEASDELLPASGGGGVMTMRKFQSLVGDLMWVVRCTRPDIAFAVHKASRRTHSPTMSDWKLGKRVARYLAGTKHLRLKMKGYGGVEEPLMVVAYSDADFAADKADRSVTGGLLTVDGMAVSWVCRNRVISPMSLRVDNQAALKQLDGECSSSKAKHIDVRIKFVGAYTKSGVLKPEYLEGEKMPADIITKALEAPRLADVSVIMGLHRARAV</sequence>
<gene>
    <name evidence="1" type="ORF">PR001_g16209</name>
</gene>
<dbReference type="EMBL" id="QXFV01001266">
    <property type="protein sequence ID" value="KAE9010296.1"/>
    <property type="molecule type" value="Genomic_DNA"/>
</dbReference>
<comment type="caution">
    <text evidence="1">The sequence shown here is derived from an EMBL/GenBank/DDBJ whole genome shotgun (WGS) entry which is preliminary data.</text>
</comment>
<name>A0A6A3KS24_9STRA</name>
<dbReference type="PANTHER" id="PTHR11439">
    <property type="entry name" value="GAG-POL-RELATED RETROTRANSPOSON"/>
    <property type="match status" value="1"/>
</dbReference>